<dbReference type="SFLD" id="SFLDG01017">
    <property type="entry name" value="Polyprenyl_Transferase_Like"/>
    <property type="match status" value="1"/>
</dbReference>
<keyword evidence="6" id="KW-0414">Isoprene biosynthesis</keyword>
<name>A0ABQ3BR69_9GAMM</name>
<accession>A0ABQ3BR69</accession>
<dbReference type="RefSeq" id="WP_189446805.1">
    <property type="nucleotide sequence ID" value="NZ_BMXY01000001.1"/>
</dbReference>
<dbReference type="PANTHER" id="PTHR43281">
    <property type="entry name" value="FARNESYL DIPHOSPHATE SYNTHASE"/>
    <property type="match status" value="1"/>
</dbReference>
<keyword evidence="9" id="KW-1185">Reference proteome</keyword>
<dbReference type="Pfam" id="PF00348">
    <property type="entry name" value="polyprenyl_synt"/>
    <property type="match status" value="1"/>
</dbReference>
<comment type="caution">
    <text evidence="8">The sequence shown here is derived from an EMBL/GenBank/DDBJ whole genome shotgun (WGS) entry which is preliminary data.</text>
</comment>
<dbReference type="PROSITE" id="PS00723">
    <property type="entry name" value="POLYPRENYL_SYNTHASE_1"/>
    <property type="match status" value="1"/>
</dbReference>
<organism evidence="8 9">
    <name type="scientific">Cognatilysobacter xinjiangensis</name>
    <dbReference type="NCBI Taxonomy" id="546892"/>
    <lineage>
        <taxon>Bacteria</taxon>
        <taxon>Pseudomonadati</taxon>
        <taxon>Pseudomonadota</taxon>
        <taxon>Gammaproteobacteria</taxon>
        <taxon>Lysobacterales</taxon>
        <taxon>Lysobacteraceae</taxon>
        <taxon>Cognatilysobacter</taxon>
    </lineage>
</organism>
<evidence type="ECO:0000256" key="3">
    <source>
        <dbReference type="ARBA" id="ARBA00022679"/>
    </source>
</evidence>
<gene>
    <name evidence="8" type="primary">ispA</name>
    <name evidence="8" type="ORF">GCM10008101_05510</name>
</gene>
<dbReference type="SUPFAM" id="SSF48576">
    <property type="entry name" value="Terpenoid synthases"/>
    <property type="match status" value="1"/>
</dbReference>
<dbReference type="InterPro" id="IPR008949">
    <property type="entry name" value="Isoprenoid_synthase_dom_sf"/>
</dbReference>
<evidence type="ECO:0000256" key="5">
    <source>
        <dbReference type="ARBA" id="ARBA00022842"/>
    </source>
</evidence>
<keyword evidence="3 7" id="KW-0808">Transferase</keyword>
<dbReference type="InterPro" id="IPR000092">
    <property type="entry name" value="Polyprenyl_synt"/>
</dbReference>
<dbReference type="CDD" id="cd00685">
    <property type="entry name" value="Trans_IPPS_HT"/>
    <property type="match status" value="1"/>
</dbReference>
<dbReference type="SFLD" id="SFLDS00005">
    <property type="entry name" value="Isoprenoid_Synthase_Type_I"/>
    <property type="match status" value="1"/>
</dbReference>
<evidence type="ECO:0000256" key="6">
    <source>
        <dbReference type="ARBA" id="ARBA00023229"/>
    </source>
</evidence>
<sequence length="292" mass="30709">MPDTRLEAWRGLIDAELERALDLDDSPPRLRAAMRHAVLLGGKRMRPLLVLASGALFDADDEALLSAAVAVELIHAYSLVHDDLPSMDDDALRRGQPTVHVAFDEATAVLAGDALQSLAFDVLTRAAVDPASAVELVRTLARASGAAGMCGGQALDVDATGSRESVDLRALERLHAMKTGALIRASVRMGALCGRADADALARLDRFADALGLAFQVRDDILDIEADTAQLGKTAGKDAEQDKATFPSLIGLDASKARLSALVGEMDDALAGFGERAAALSALGRLAVERNH</sequence>
<comment type="cofactor">
    <cofactor evidence="1">
        <name>Mg(2+)</name>
        <dbReference type="ChEBI" id="CHEBI:18420"/>
    </cofactor>
</comment>
<dbReference type="PROSITE" id="PS00444">
    <property type="entry name" value="POLYPRENYL_SYNTHASE_2"/>
    <property type="match status" value="1"/>
</dbReference>
<dbReference type="Gene3D" id="1.10.600.10">
    <property type="entry name" value="Farnesyl Diphosphate Synthase"/>
    <property type="match status" value="1"/>
</dbReference>
<evidence type="ECO:0000256" key="1">
    <source>
        <dbReference type="ARBA" id="ARBA00001946"/>
    </source>
</evidence>
<keyword evidence="5" id="KW-0460">Magnesium</keyword>
<protein>
    <submittedName>
        <fullName evidence="8">Farnesyl-diphosphate synthase</fullName>
    </submittedName>
</protein>
<evidence type="ECO:0000256" key="7">
    <source>
        <dbReference type="RuleBase" id="RU004466"/>
    </source>
</evidence>
<evidence type="ECO:0000313" key="9">
    <source>
        <dbReference type="Proteomes" id="UP000643403"/>
    </source>
</evidence>
<evidence type="ECO:0000256" key="4">
    <source>
        <dbReference type="ARBA" id="ARBA00022723"/>
    </source>
</evidence>
<keyword evidence="4" id="KW-0479">Metal-binding</keyword>
<dbReference type="InterPro" id="IPR033749">
    <property type="entry name" value="Polyprenyl_synt_CS"/>
</dbReference>
<dbReference type="InterPro" id="IPR053378">
    <property type="entry name" value="Prenyl_diphosphate_synthase"/>
</dbReference>
<dbReference type="NCBIfam" id="NF045485">
    <property type="entry name" value="FPPsyn"/>
    <property type="match status" value="1"/>
</dbReference>
<dbReference type="EMBL" id="BMXY01000001">
    <property type="protein sequence ID" value="GGZ55005.1"/>
    <property type="molecule type" value="Genomic_DNA"/>
</dbReference>
<evidence type="ECO:0000313" key="8">
    <source>
        <dbReference type="EMBL" id="GGZ55005.1"/>
    </source>
</evidence>
<proteinExistence type="inferred from homology"/>
<reference evidence="9" key="1">
    <citation type="journal article" date="2019" name="Int. J. Syst. Evol. Microbiol.">
        <title>The Global Catalogue of Microorganisms (GCM) 10K type strain sequencing project: providing services to taxonomists for standard genome sequencing and annotation.</title>
        <authorList>
            <consortium name="The Broad Institute Genomics Platform"/>
            <consortium name="The Broad Institute Genome Sequencing Center for Infectious Disease"/>
            <person name="Wu L."/>
            <person name="Ma J."/>
        </authorList>
    </citation>
    <scope>NUCLEOTIDE SEQUENCE [LARGE SCALE GENOMIC DNA]</scope>
    <source>
        <strain evidence="9">KCTC 22558</strain>
    </source>
</reference>
<evidence type="ECO:0000256" key="2">
    <source>
        <dbReference type="ARBA" id="ARBA00006706"/>
    </source>
</evidence>
<dbReference type="Proteomes" id="UP000643403">
    <property type="component" value="Unassembled WGS sequence"/>
</dbReference>
<dbReference type="PANTHER" id="PTHR43281:SF1">
    <property type="entry name" value="FARNESYL DIPHOSPHATE SYNTHASE"/>
    <property type="match status" value="1"/>
</dbReference>
<comment type="similarity">
    <text evidence="2 7">Belongs to the FPP/GGPP synthase family.</text>
</comment>